<evidence type="ECO:0000256" key="2">
    <source>
        <dbReference type="ARBA" id="ARBA00022448"/>
    </source>
</evidence>
<dbReference type="EMBL" id="JAOTPL010000013">
    <property type="protein sequence ID" value="MCU7694785.1"/>
    <property type="molecule type" value="Genomic_DNA"/>
</dbReference>
<comment type="similarity">
    <text evidence="7">Belongs to the TonB-dependent receptor family.</text>
</comment>
<keyword evidence="5 7" id="KW-0472">Membrane</keyword>
<feature type="domain" description="TonB-dependent receptor plug" evidence="8">
    <location>
        <begin position="142"/>
        <end position="268"/>
    </location>
</feature>
<evidence type="ECO:0000313" key="10">
    <source>
        <dbReference type="Proteomes" id="UP001209317"/>
    </source>
</evidence>
<dbReference type="InterPro" id="IPR023997">
    <property type="entry name" value="TonB-dep_OMP_SusC/RagA_CS"/>
</dbReference>
<evidence type="ECO:0000256" key="6">
    <source>
        <dbReference type="ARBA" id="ARBA00023237"/>
    </source>
</evidence>
<dbReference type="InterPro" id="IPR037066">
    <property type="entry name" value="Plug_dom_sf"/>
</dbReference>
<dbReference type="InterPro" id="IPR036942">
    <property type="entry name" value="Beta-barrel_TonB_sf"/>
</dbReference>
<dbReference type="Gene3D" id="2.40.170.20">
    <property type="entry name" value="TonB-dependent receptor, beta-barrel domain"/>
    <property type="match status" value="1"/>
</dbReference>
<dbReference type="NCBIfam" id="TIGR04056">
    <property type="entry name" value="OMP_RagA_SusC"/>
    <property type="match status" value="1"/>
</dbReference>
<evidence type="ECO:0000256" key="4">
    <source>
        <dbReference type="ARBA" id="ARBA00022692"/>
    </source>
</evidence>
<keyword evidence="9" id="KW-0675">Receptor</keyword>
<dbReference type="Pfam" id="PF13715">
    <property type="entry name" value="CarbopepD_reg_2"/>
    <property type="match status" value="1"/>
</dbReference>
<sequence>MKVSIKILRSTLLNPPQEKGLAGGRWKAWRERLIGLTVVLIFCLSSTYAQVNISGTVKDAQGEALPGVSVRVKGTPTGASTDADGRYSIAVPGSESVLVFSFIGFTNVETKVGSRTVVNVTMEISTESLEEVVVVGYGTMRKSDVTSSISSISAKDIKDLPQAGVDQMLQGKVSGVTVTNNGGQPGGGVSVKVRGNTSINSNEPLYVVDGVIQEARNSSISYDQLGGVGGQTSQSAIAGLNPNDIENVEILKDASAQAIYGSRAANGVVIITTKRGKAGQSKVSYDAYYGLSTIPKKLDLMDLREFAAFSNSVRQEIAAVENTSMLPIPEFQKPEILGKGTDWQDAIFRTAGMQNHQLSFSGGSEKTNYYLSLNYFDQEGVVIGSNYDRYSTRFNIDNHVKDWLKVGLSSSFSRNNQRVALTNGTEGTVQLAVYNSPAAPVTTLNGEYATTVSVGGYNFGNALNPVARAELRKVTKLQNQLTGNLYGEIVFNKNFKLRNELNVNYSGIENKAFQPNVVLSSGYNLIGPSTLREQRSNSLYYALVNYLNYSQTFNKHSVTSQLGHEAQRTSSNNIVGMRRNLILNFESLAAGEQNGQTLDGSYNDWAMESYFARAGYTYDDRFSLNLSARRDGSSSFGPDNRIGYFTAASAGWTITNEKFAKNWKTVNYLKMRVGAGSVGNQSAGSNNYTTNIRLFASGPFGAGGIPDNVGNTKLGWESVVTYNAGIDAGLLNRRLEVKVDVYDKVTTDMLMRSELPIFTGIGTSWDDIKSPYVNAGNMRNRGIDIGINSYNITKPDFNWTTNIVFSHYKNTLRRLNNDQAALMRYTEYGNAVTLTRTVIGGPLGRFYGFVTDGLFGSVAEIQNSADQGLAIGPKGTWLGDVKFKDLNNDDIIDDKDVTFIGDPNPDFTYGITNSFKYKGFDLGIFLQGSYGGDILNYTRRTTERLFSPYFNQLATVTNRYSADNPDGNMPRFNQWHNSNWRVSDRFIEDGSYMRIQNVTLGYNLPAKFINKVKMTNARIYVTAQNLYTFTNYSGVSPELGAYNSDVLMQNVDNGSYPNPRTFNFGINVTF</sequence>
<dbReference type="NCBIfam" id="TIGR04057">
    <property type="entry name" value="SusC_RagA_signa"/>
    <property type="match status" value="1"/>
</dbReference>
<keyword evidence="10" id="KW-1185">Reference proteome</keyword>
<dbReference type="AlphaFoldDB" id="A0AAE3LQT7"/>
<dbReference type="Proteomes" id="UP001209317">
    <property type="component" value="Unassembled WGS sequence"/>
</dbReference>
<keyword evidence="3 7" id="KW-1134">Transmembrane beta strand</keyword>
<gene>
    <name evidence="9" type="ORF">OD355_09690</name>
</gene>
<dbReference type="Gene3D" id="2.60.40.1120">
    <property type="entry name" value="Carboxypeptidase-like, regulatory domain"/>
    <property type="match status" value="1"/>
</dbReference>
<dbReference type="Gene3D" id="2.170.130.10">
    <property type="entry name" value="TonB-dependent receptor, plug domain"/>
    <property type="match status" value="1"/>
</dbReference>
<dbReference type="PROSITE" id="PS52016">
    <property type="entry name" value="TONB_DEPENDENT_REC_3"/>
    <property type="match status" value="1"/>
</dbReference>
<keyword evidence="6 7" id="KW-0998">Cell outer membrane</keyword>
<dbReference type="Pfam" id="PF07715">
    <property type="entry name" value="Plug"/>
    <property type="match status" value="1"/>
</dbReference>
<name>A0AAE3LQT7_9BACT</name>
<dbReference type="SUPFAM" id="SSF49464">
    <property type="entry name" value="Carboxypeptidase regulatory domain-like"/>
    <property type="match status" value="1"/>
</dbReference>
<evidence type="ECO:0000259" key="8">
    <source>
        <dbReference type="Pfam" id="PF07715"/>
    </source>
</evidence>
<dbReference type="InterPro" id="IPR039426">
    <property type="entry name" value="TonB-dep_rcpt-like"/>
</dbReference>
<evidence type="ECO:0000313" key="9">
    <source>
        <dbReference type="EMBL" id="MCU7694785.1"/>
    </source>
</evidence>
<evidence type="ECO:0000256" key="7">
    <source>
        <dbReference type="PROSITE-ProRule" id="PRU01360"/>
    </source>
</evidence>
<dbReference type="RefSeq" id="WP_263038271.1">
    <property type="nucleotide sequence ID" value="NZ_JAOTPL010000013.1"/>
</dbReference>
<dbReference type="SUPFAM" id="SSF56935">
    <property type="entry name" value="Porins"/>
    <property type="match status" value="1"/>
</dbReference>
<dbReference type="InterPro" id="IPR008969">
    <property type="entry name" value="CarboxyPept-like_regulatory"/>
</dbReference>
<keyword evidence="2 7" id="KW-0813">Transport</keyword>
<evidence type="ECO:0000256" key="1">
    <source>
        <dbReference type="ARBA" id="ARBA00004571"/>
    </source>
</evidence>
<comment type="caution">
    <text evidence="9">The sequence shown here is derived from an EMBL/GenBank/DDBJ whole genome shotgun (WGS) entry which is preliminary data.</text>
</comment>
<protein>
    <submittedName>
        <fullName evidence="9">TonB-dependent receptor</fullName>
    </submittedName>
</protein>
<proteinExistence type="inferred from homology"/>
<dbReference type="GO" id="GO:0009279">
    <property type="term" value="C:cell outer membrane"/>
    <property type="evidence" value="ECO:0007669"/>
    <property type="project" value="UniProtKB-SubCell"/>
</dbReference>
<keyword evidence="4 7" id="KW-0812">Transmembrane</keyword>
<reference evidence="9" key="1">
    <citation type="submission" date="2022-10" db="EMBL/GenBank/DDBJ databases">
        <authorList>
            <person name="Kim H.S."/>
            <person name="Kim J.-S."/>
            <person name="Suh M.K."/>
            <person name="Eom M.K."/>
            <person name="Lee J.-S."/>
        </authorList>
    </citation>
    <scope>NUCLEOTIDE SEQUENCE</scope>
    <source>
        <strain evidence="9">LIP-5</strain>
    </source>
</reference>
<organism evidence="9 10">
    <name type="scientific">Haoranjiania flava</name>
    <dbReference type="NCBI Taxonomy" id="1856322"/>
    <lineage>
        <taxon>Bacteria</taxon>
        <taxon>Pseudomonadati</taxon>
        <taxon>Bacteroidota</taxon>
        <taxon>Chitinophagia</taxon>
        <taxon>Chitinophagales</taxon>
        <taxon>Chitinophagaceae</taxon>
        <taxon>Haoranjiania</taxon>
    </lineage>
</organism>
<comment type="subcellular location">
    <subcellularLocation>
        <location evidence="1 7">Cell outer membrane</location>
        <topology evidence="1 7">Multi-pass membrane protein</topology>
    </subcellularLocation>
</comment>
<dbReference type="InterPro" id="IPR023996">
    <property type="entry name" value="TonB-dep_OMP_SusC/RagA"/>
</dbReference>
<accession>A0AAE3LQT7</accession>
<evidence type="ECO:0000256" key="5">
    <source>
        <dbReference type="ARBA" id="ARBA00023136"/>
    </source>
</evidence>
<evidence type="ECO:0000256" key="3">
    <source>
        <dbReference type="ARBA" id="ARBA00022452"/>
    </source>
</evidence>
<dbReference type="InterPro" id="IPR012910">
    <property type="entry name" value="Plug_dom"/>
</dbReference>